<dbReference type="FunFam" id="1.10.600.10:FF:000002">
    <property type="entry name" value="Octaprenyl diphosphate synthase"/>
    <property type="match status" value="1"/>
</dbReference>
<evidence type="ECO:0000256" key="1">
    <source>
        <dbReference type="ARBA" id="ARBA00001946"/>
    </source>
</evidence>
<dbReference type="PROSITE" id="PS00723">
    <property type="entry name" value="POLYPRENYL_SYNTHASE_1"/>
    <property type="match status" value="1"/>
</dbReference>
<reference evidence="6" key="1">
    <citation type="submission" date="2009-10" db="EMBL/GenBank/DDBJ databases">
        <title>Diversity of trophic interactions inside an arsenic-rich microbial ecosystem.</title>
        <authorList>
            <person name="Bertin P.N."/>
            <person name="Heinrich-Salmeron A."/>
            <person name="Pelletier E."/>
            <person name="Goulhen-Chollet F."/>
            <person name="Arsene-Ploetze F."/>
            <person name="Gallien S."/>
            <person name="Calteau A."/>
            <person name="Vallenet D."/>
            <person name="Casiot C."/>
            <person name="Chane-Woon-Ming B."/>
            <person name="Giloteaux L."/>
            <person name="Barakat M."/>
            <person name="Bonnefoy V."/>
            <person name="Bruneel O."/>
            <person name="Chandler M."/>
            <person name="Cleiss J."/>
            <person name="Duran R."/>
            <person name="Elbaz-Poulichet F."/>
            <person name="Fonknechten N."/>
            <person name="Lauga B."/>
            <person name="Mornico D."/>
            <person name="Ortet P."/>
            <person name="Schaeffer C."/>
            <person name="Siguier P."/>
            <person name="Alexander Thil Smith A."/>
            <person name="Van Dorsselaer A."/>
            <person name="Weissenbach J."/>
            <person name="Medigue C."/>
            <person name="Le Paslier D."/>
        </authorList>
    </citation>
    <scope>NUCLEOTIDE SEQUENCE</scope>
</reference>
<evidence type="ECO:0000256" key="4">
    <source>
        <dbReference type="ARBA" id="ARBA00022723"/>
    </source>
</evidence>
<sequence>MREVDASIRQNLTSEVQLINAISGHIISAGGKRLRPALLLLMAKAHGYNGPHHHTLAAVVELIHTATLLHDDVVDESDLRRGRKTSNARFGNAASVLAGDFLYSRAFQMMVTAGNLRILQILADATNVIAEGEVLQLLNMHDPEVGVERYLQVIGYKTATLFDAAARIGAVLAGVDAKHEDASAACGRAIGTAFQLIDDALDYNGEAEEMGKNVGDDLREGKPTLPLIVAMQRGTQTERELIQNAIRHGETQNMPRILQIVRDCGALGTVHETAQAELNRARALLEGLEPSPEREALIDLCAYSLDRNA</sequence>
<dbReference type="GO" id="GO:0008299">
    <property type="term" value="P:isoprenoid biosynthetic process"/>
    <property type="evidence" value="ECO:0007669"/>
    <property type="project" value="InterPro"/>
</dbReference>
<evidence type="ECO:0000256" key="5">
    <source>
        <dbReference type="ARBA" id="ARBA00022842"/>
    </source>
</evidence>
<dbReference type="PANTHER" id="PTHR12001">
    <property type="entry name" value="GERANYLGERANYL PYROPHOSPHATE SYNTHASE"/>
    <property type="match status" value="1"/>
</dbReference>
<dbReference type="InterPro" id="IPR000092">
    <property type="entry name" value="Polyprenyl_synt"/>
</dbReference>
<keyword evidence="4" id="KW-0479">Metal-binding</keyword>
<proteinExistence type="inferred from homology"/>
<dbReference type="SUPFAM" id="SSF48576">
    <property type="entry name" value="Terpenoid synthases"/>
    <property type="match status" value="1"/>
</dbReference>
<dbReference type="SFLD" id="SFLDS00005">
    <property type="entry name" value="Isoprenoid_Synthase_Type_I"/>
    <property type="match status" value="1"/>
</dbReference>
<evidence type="ECO:0000256" key="3">
    <source>
        <dbReference type="ARBA" id="ARBA00022679"/>
    </source>
</evidence>
<comment type="caution">
    <text evidence="6">The sequence shown here is derived from an EMBL/GenBank/DDBJ whole genome shotgun (WGS) entry which is preliminary data.</text>
</comment>
<dbReference type="Pfam" id="PF00348">
    <property type="entry name" value="polyprenyl_synt"/>
    <property type="match status" value="1"/>
</dbReference>
<dbReference type="EC" id="2.5.1.-" evidence="6"/>
<comment type="similarity">
    <text evidence="2">Belongs to the FPP/GGPP synthase family.</text>
</comment>
<keyword evidence="5" id="KW-0460">Magnesium</keyword>
<comment type="cofactor">
    <cofactor evidence="1">
        <name>Mg(2+)</name>
        <dbReference type="ChEBI" id="CHEBI:18420"/>
    </cofactor>
</comment>
<gene>
    <name evidence="6" type="primary">ispB</name>
    <name evidence="6" type="ORF">CARN2_0167</name>
</gene>
<evidence type="ECO:0000256" key="2">
    <source>
        <dbReference type="ARBA" id="ARBA00006706"/>
    </source>
</evidence>
<protein>
    <submittedName>
        <fullName evidence="6">Octaprenyl-diphosphate synthase (Octaprenyl pyrophosphate synthetase) (OPP synthetase)</fullName>
        <ecNumber evidence="6">2.5.1.-</ecNumber>
    </submittedName>
</protein>
<dbReference type="CDD" id="cd00685">
    <property type="entry name" value="Trans_IPPS_HT"/>
    <property type="match status" value="1"/>
</dbReference>
<keyword evidence="3 6" id="KW-0808">Transferase</keyword>
<dbReference type="Gene3D" id="1.10.600.10">
    <property type="entry name" value="Farnesyl Diphosphate Synthase"/>
    <property type="match status" value="1"/>
</dbReference>
<dbReference type="AlphaFoldDB" id="E6PVN6"/>
<dbReference type="InterPro" id="IPR033749">
    <property type="entry name" value="Polyprenyl_synt_CS"/>
</dbReference>
<dbReference type="GO" id="GO:0046872">
    <property type="term" value="F:metal ion binding"/>
    <property type="evidence" value="ECO:0007669"/>
    <property type="project" value="UniProtKB-KW"/>
</dbReference>
<accession>E6PVN6</accession>
<dbReference type="PANTHER" id="PTHR12001:SF69">
    <property type="entry name" value="ALL TRANS-POLYPRENYL-DIPHOSPHATE SYNTHASE PDSS1"/>
    <property type="match status" value="1"/>
</dbReference>
<name>E6PVN6_9ZZZZ</name>
<evidence type="ECO:0000313" key="6">
    <source>
        <dbReference type="EMBL" id="CBH98993.1"/>
    </source>
</evidence>
<organism evidence="6">
    <name type="scientific">mine drainage metagenome</name>
    <dbReference type="NCBI Taxonomy" id="410659"/>
    <lineage>
        <taxon>unclassified sequences</taxon>
        <taxon>metagenomes</taxon>
        <taxon>ecological metagenomes</taxon>
    </lineage>
</organism>
<dbReference type="EMBL" id="CABM01000065">
    <property type="protein sequence ID" value="CBH98993.1"/>
    <property type="molecule type" value="Genomic_DNA"/>
</dbReference>
<dbReference type="InterPro" id="IPR008949">
    <property type="entry name" value="Isoprenoid_synthase_dom_sf"/>
</dbReference>
<dbReference type="GO" id="GO:0004659">
    <property type="term" value="F:prenyltransferase activity"/>
    <property type="evidence" value="ECO:0007669"/>
    <property type="project" value="InterPro"/>
</dbReference>